<evidence type="ECO:0000313" key="1">
    <source>
        <dbReference type="EMBL" id="PLR40442.1"/>
    </source>
</evidence>
<dbReference type="RefSeq" id="WP_101821830.1">
    <property type="nucleotide sequence ID" value="NZ_PJZH01000001.1"/>
</dbReference>
<accession>A0A2N5ED49</accession>
<dbReference type="EMBL" id="PJZH01000001">
    <property type="protein sequence ID" value="PLR40442.1"/>
    <property type="molecule type" value="Genomic_DNA"/>
</dbReference>
<evidence type="ECO:0000313" key="2">
    <source>
        <dbReference type="Proteomes" id="UP000234503"/>
    </source>
</evidence>
<dbReference type="AlphaFoldDB" id="A0A2N5ED49"/>
<protein>
    <submittedName>
        <fullName evidence="1">Uncharacterized protein</fullName>
    </submittedName>
</protein>
<organism evidence="1 2">
    <name type="scientific">Chimaeribacter coloradensis</name>
    <dbReference type="NCBI Taxonomy" id="2060068"/>
    <lineage>
        <taxon>Bacteria</taxon>
        <taxon>Pseudomonadati</taxon>
        <taxon>Pseudomonadota</taxon>
        <taxon>Gammaproteobacteria</taxon>
        <taxon>Enterobacterales</taxon>
        <taxon>Yersiniaceae</taxon>
        <taxon>Chimaeribacter</taxon>
    </lineage>
</organism>
<comment type="caution">
    <text evidence="1">The sequence shown here is derived from an EMBL/GenBank/DDBJ whole genome shotgun (WGS) entry which is preliminary data.</text>
</comment>
<reference evidence="1 2" key="1">
    <citation type="submission" date="2017-12" db="EMBL/GenBank/DDBJ databases">
        <title>Characterization of six clinical isolates of Enterochimera gen. nov., a novel genus of the Yersiniaciae family and the three species Enterochimera arupensis sp. nov., Enterochimera coloradensis sp. nov, and Enterochimera californica sp. nov.</title>
        <authorList>
            <person name="Rossi A."/>
            <person name="Fisher M."/>
        </authorList>
    </citation>
    <scope>NUCLEOTIDE SEQUENCE [LARGE SCALE GENOMIC DNA]</scope>
    <source>
        <strain evidence="2">2016-Iso4</strain>
    </source>
</reference>
<gene>
    <name evidence="1" type="ORF">CYR32_01480</name>
</gene>
<keyword evidence="2" id="KW-1185">Reference proteome</keyword>
<proteinExistence type="predicted"/>
<sequence length="132" mass="15251">MNTFILLYQVIRQAALAALPQPHDLNPQQTLNRALADGLLGESRRDWHIERLSNKEDEPSSIFVTEPAYEYYFCHGAENRRIAQEEADARALMDDFDAMVRWMIVNDYLFLDGQNYVVLEKCLKTAELTIAD</sequence>
<dbReference type="Proteomes" id="UP000234503">
    <property type="component" value="Unassembled WGS sequence"/>
</dbReference>
<dbReference type="OrthoDB" id="6504564at2"/>
<name>A0A2N5ED49_9GAMM</name>